<organism evidence="1 2">
    <name type="scientific">Campylobacter concisus ATCC 51562</name>
    <dbReference type="NCBI Taxonomy" id="1242969"/>
    <lineage>
        <taxon>Bacteria</taxon>
        <taxon>Pseudomonadati</taxon>
        <taxon>Campylobacterota</taxon>
        <taxon>Epsilonproteobacteria</taxon>
        <taxon>Campylobacterales</taxon>
        <taxon>Campylobacteraceae</taxon>
        <taxon>Campylobacter</taxon>
    </lineage>
</organism>
<reference evidence="1 2" key="1">
    <citation type="journal article" date="2013" name="BMC Genomics">
        <title>Comparative genomics of Campylobacter concisus isolates reveals genetic diversity and provides insights into disease association.</title>
        <authorList>
            <person name="Deshpande N.P."/>
            <person name="Kaakoush N.O."/>
            <person name="Wilkins M.R."/>
            <person name="Mitchell H.M."/>
        </authorList>
    </citation>
    <scope>NUCLEOTIDE SEQUENCE [LARGE SCALE GENOMIC DNA]</scope>
    <source>
        <strain evidence="1 2">ATCC 51562</strain>
    </source>
</reference>
<accession>U2GDQ0</accession>
<dbReference type="AlphaFoldDB" id="U2GDQ0"/>
<protein>
    <submittedName>
        <fullName evidence="1">Uncharacterized protein</fullName>
    </submittedName>
</protein>
<evidence type="ECO:0000313" key="1">
    <source>
        <dbReference type="EMBL" id="ERJ26204.1"/>
    </source>
</evidence>
<proteinExistence type="predicted"/>
<dbReference type="Proteomes" id="UP000016627">
    <property type="component" value="Unassembled WGS sequence"/>
</dbReference>
<name>U2GDQ0_9BACT</name>
<sequence length="55" mass="6242">MCSLLGAKFTAIKSVKFGSNLEKNDVTKANMTRAKKTKQARKNMTFLINFSYLPR</sequence>
<comment type="caution">
    <text evidence="1">The sequence shown here is derived from an EMBL/GenBank/DDBJ whole genome shotgun (WGS) entry which is preliminary data.</text>
</comment>
<dbReference type="EMBL" id="ANNI01000003">
    <property type="protein sequence ID" value="ERJ26204.1"/>
    <property type="molecule type" value="Genomic_DNA"/>
</dbReference>
<evidence type="ECO:0000313" key="2">
    <source>
        <dbReference type="Proteomes" id="UP000016627"/>
    </source>
</evidence>
<gene>
    <name evidence="1" type="ORF">ATCC51562_163</name>
</gene>